<evidence type="ECO:0000259" key="3">
    <source>
        <dbReference type="SMART" id="SM00822"/>
    </source>
</evidence>
<dbReference type="Gene3D" id="3.40.50.720">
    <property type="entry name" value="NAD(P)-binding Rossmann-like Domain"/>
    <property type="match status" value="1"/>
</dbReference>
<dbReference type="SUPFAM" id="SSF51735">
    <property type="entry name" value="NAD(P)-binding Rossmann-fold domains"/>
    <property type="match status" value="1"/>
</dbReference>
<dbReference type="PANTHER" id="PTHR42760:SF133">
    <property type="entry name" value="3-OXOACYL-[ACYL-CARRIER-PROTEIN] REDUCTASE"/>
    <property type="match status" value="1"/>
</dbReference>
<sequence>VLRTALVTGGNRGIGKEVCRQLAQRDVHVVLASRSLTDGEEAARELRDRGHESITVMPLDVSSQASVTACATELSKRGIGIDVLVNNAAVCPDGGVLDIKDETIEVALRTNLAGPFWLARAFVPAMVRAGYGRVVNVSSGWGSFAGQLGGPVGYSATKAALNALTIKLA</sequence>
<evidence type="ECO:0000256" key="1">
    <source>
        <dbReference type="ARBA" id="ARBA00006484"/>
    </source>
</evidence>
<keyword evidence="2" id="KW-0560">Oxidoreductase</keyword>
<accession>A0A382YPH7</accession>
<reference evidence="4" key="1">
    <citation type="submission" date="2018-05" db="EMBL/GenBank/DDBJ databases">
        <authorList>
            <person name="Lanie J.A."/>
            <person name="Ng W.-L."/>
            <person name="Kazmierczak K.M."/>
            <person name="Andrzejewski T.M."/>
            <person name="Davidsen T.M."/>
            <person name="Wayne K.J."/>
            <person name="Tettelin H."/>
            <person name="Glass J.I."/>
            <person name="Rusch D."/>
            <person name="Podicherti R."/>
            <person name="Tsui H.-C.T."/>
            <person name="Winkler M.E."/>
        </authorList>
    </citation>
    <scope>NUCLEOTIDE SEQUENCE</scope>
</reference>
<dbReference type="InterPro" id="IPR057326">
    <property type="entry name" value="KR_dom"/>
</dbReference>
<dbReference type="AlphaFoldDB" id="A0A382YPH7"/>
<dbReference type="PANTHER" id="PTHR42760">
    <property type="entry name" value="SHORT-CHAIN DEHYDROGENASES/REDUCTASES FAMILY MEMBER"/>
    <property type="match status" value="1"/>
</dbReference>
<dbReference type="PRINTS" id="PR00080">
    <property type="entry name" value="SDRFAMILY"/>
</dbReference>
<protein>
    <recommendedName>
        <fullName evidence="3">Ketoreductase domain-containing protein</fullName>
    </recommendedName>
</protein>
<feature type="domain" description="Ketoreductase" evidence="3">
    <location>
        <begin position="3"/>
        <end position="169"/>
    </location>
</feature>
<name>A0A382YPH7_9ZZZZ</name>
<gene>
    <name evidence="4" type="ORF">METZ01_LOCUS437795</name>
</gene>
<dbReference type="InterPro" id="IPR036291">
    <property type="entry name" value="NAD(P)-bd_dom_sf"/>
</dbReference>
<feature type="non-terminal residue" evidence="4">
    <location>
        <position position="1"/>
    </location>
</feature>
<comment type="similarity">
    <text evidence="1">Belongs to the short-chain dehydrogenases/reductases (SDR) family.</text>
</comment>
<evidence type="ECO:0000256" key="2">
    <source>
        <dbReference type="ARBA" id="ARBA00023002"/>
    </source>
</evidence>
<evidence type="ECO:0000313" key="4">
    <source>
        <dbReference type="EMBL" id="SVD84941.1"/>
    </source>
</evidence>
<dbReference type="Pfam" id="PF00106">
    <property type="entry name" value="adh_short"/>
    <property type="match status" value="1"/>
</dbReference>
<dbReference type="SMART" id="SM00822">
    <property type="entry name" value="PKS_KR"/>
    <property type="match status" value="1"/>
</dbReference>
<dbReference type="InterPro" id="IPR002347">
    <property type="entry name" value="SDR_fam"/>
</dbReference>
<feature type="non-terminal residue" evidence="4">
    <location>
        <position position="169"/>
    </location>
</feature>
<dbReference type="GO" id="GO:0016616">
    <property type="term" value="F:oxidoreductase activity, acting on the CH-OH group of donors, NAD or NADP as acceptor"/>
    <property type="evidence" value="ECO:0007669"/>
    <property type="project" value="UniProtKB-ARBA"/>
</dbReference>
<dbReference type="EMBL" id="UINC01177349">
    <property type="protein sequence ID" value="SVD84941.1"/>
    <property type="molecule type" value="Genomic_DNA"/>
</dbReference>
<dbReference type="PRINTS" id="PR00081">
    <property type="entry name" value="GDHRDH"/>
</dbReference>
<proteinExistence type="inferred from homology"/>
<organism evidence="4">
    <name type="scientific">marine metagenome</name>
    <dbReference type="NCBI Taxonomy" id="408172"/>
    <lineage>
        <taxon>unclassified sequences</taxon>
        <taxon>metagenomes</taxon>
        <taxon>ecological metagenomes</taxon>
    </lineage>
</organism>